<dbReference type="InterPro" id="IPR010264">
    <property type="entry name" value="Self-incomp_S1"/>
</dbReference>
<sequence length="134" mass="15500">MCGSSVIHIMFSVIFIVILFGGLCQASRHVSVDIINDIVPNVQLALHCKSKDKDLGSQSLVPHQHWGFREAINIWETTLFFCHFQWGSQSKWFDILVTRRDQYICEHHPCVWSIRPNGPCRLTGQEQCFLWNAE</sequence>
<accession>A0ABM0UC18</accession>
<name>A0ABM0UC18_CAMSA</name>
<keyword evidence="3 6" id="KW-0713">Self-incompatibility</keyword>
<organism evidence="8 9">
    <name type="scientific">Camelina sativa</name>
    <name type="common">False flax</name>
    <name type="synonym">Myagrum sativum</name>
    <dbReference type="NCBI Taxonomy" id="90675"/>
    <lineage>
        <taxon>Eukaryota</taxon>
        <taxon>Viridiplantae</taxon>
        <taxon>Streptophyta</taxon>
        <taxon>Embryophyta</taxon>
        <taxon>Tracheophyta</taxon>
        <taxon>Spermatophyta</taxon>
        <taxon>Magnoliopsida</taxon>
        <taxon>eudicotyledons</taxon>
        <taxon>Gunneridae</taxon>
        <taxon>Pentapetalae</taxon>
        <taxon>rosids</taxon>
        <taxon>malvids</taxon>
        <taxon>Brassicales</taxon>
        <taxon>Brassicaceae</taxon>
        <taxon>Camelineae</taxon>
        <taxon>Camelina</taxon>
    </lineage>
</organism>
<evidence type="ECO:0000313" key="9">
    <source>
        <dbReference type="RefSeq" id="XP_010438945.1"/>
    </source>
</evidence>
<protein>
    <recommendedName>
        <fullName evidence="6">S-protein homolog</fullName>
    </recommendedName>
</protein>
<reference evidence="9" key="2">
    <citation type="submission" date="2025-08" db="UniProtKB">
        <authorList>
            <consortium name="RefSeq"/>
        </authorList>
    </citation>
    <scope>IDENTIFICATION</scope>
    <source>
        <tissue evidence="9">Leaf</tissue>
    </source>
</reference>
<dbReference type="Proteomes" id="UP000694864">
    <property type="component" value="Chromosome 11"/>
</dbReference>
<dbReference type="PANTHER" id="PTHR31232">
    <property type="match status" value="1"/>
</dbReference>
<comment type="subcellular location">
    <subcellularLocation>
        <location evidence="1 6">Secreted</location>
    </subcellularLocation>
</comment>
<dbReference type="Pfam" id="PF05938">
    <property type="entry name" value="Self-incomp_S1"/>
    <property type="match status" value="1"/>
</dbReference>
<feature type="transmembrane region" description="Helical" evidence="7">
    <location>
        <begin position="6"/>
        <end position="24"/>
    </location>
</feature>
<evidence type="ECO:0000256" key="5">
    <source>
        <dbReference type="ARBA" id="ARBA00022729"/>
    </source>
</evidence>
<gene>
    <name evidence="9" type="primary">LOC104722479</name>
</gene>
<evidence type="ECO:0000256" key="1">
    <source>
        <dbReference type="ARBA" id="ARBA00004613"/>
    </source>
</evidence>
<keyword evidence="7" id="KW-0812">Transmembrane</keyword>
<evidence type="ECO:0000313" key="8">
    <source>
        <dbReference type="Proteomes" id="UP000694864"/>
    </source>
</evidence>
<keyword evidence="7" id="KW-0472">Membrane</keyword>
<keyword evidence="5" id="KW-0732">Signal</keyword>
<keyword evidence="7" id="KW-1133">Transmembrane helix</keyword>
<evidence type="ECO:0000256" key="4">
    <source>
        <dbReference type="ARBA" id="ARBA00022525"/>
    </source>
</evidence>
<keyword evidence="8" id="KW-1185">Reference proteome</keyword>
<evidence type="ECO:0000256" key="3">
    <source>
        <dbReference type="ARBA" id="ARBA00022471"/>
    </source>
</evidence>
<evidence type="ECO:0000256" key="6">
    <source>
        <dbReference type="RuleBase" id="RU367044"/>
    </source>
</evidence>
<dbReference type="PANTHER" id="PTHR31232:SF163">
    <property type="entry name" value="S-PROTEIN HOMOLOG 18-RELATED"/>
    <property type="match status" value="1"/>
</dbReference>
<proteinExistence type="inferred from homology"/>
<comment type="similarity">
    <text evidence="2 6">Belongs to the plant self-incompatibility (S1) protein family.</text>
</comment>
<dbReference type="GeneID" id="104722479"/>
<reference evidence="8" key="1">
    <citation type="journal article" date="2014" name="Nat. Commun.">
        <title>The emerging biofuel crop Camelina sativa retains a highly undifferentiated hexaploid genome structure.</title>
        <authorList>
            <person name="Kagale S."/>
            <person name="Koh C."/>
            <person name="Nixon J."/>
            <person name="Bollina V."/>
            <person name="Clarke W.E."/>
            <person name="Tuteja R."/>
            <person name="Spillane C."/>
            <person name="Robinson S.J."/>
            <person name="Links M.G."/>
            <person name="Clarke C."/>
            <person name="Higgins E.E."/>
            <person name="Huebert T."/>
            <person name="Sharpe A.G."/>
            <person name="Parkin I.A."/>
        </authorList>
    </citation>
    <scope>NUCLEOTIDE SEQUENCE [LARGE SCALE GENOMIC DNA]</scope>
    <source>
        <strain evidence="8">cv. DH55</strain>
    </source>
</reference>
<dbReference type="RefSeq" id="XP_010438945.1">
    <property type="nucleotide sequence ID" value="XM_010440643.1"/>
</dbReference>
<evidence type="ECO:0000256" key="7">
    <source>
        <dbReference type="SAM" id="Phobius"/>
    </source>
</evidence>
<keyword evidence="4 6" id="KW-0964">Secreted</keyword>
<evidence type="ECO:0000256" key="2">
    <source>
        <dbReference type="ARBA" id="ARBA00005581"/>
    </source>
</evidence>